<dbReference type="EMBL" id="CP031337">
    <property type="protein sequence ID" value="AXK37967.1"/>
    <property type="molecule type" value="Genomic_DNA"/>
</dbReference>
<protein>
    <recommendedName>
        <fullName evidence="3">N-methyl-D-aspartate receptor NMDAR2C subunit</fullName>
    </recommendedName>
</protein>
<dbReference type="PIRSF" id="PIRSF035170">
    <property type="entry name" value="HD_phosphohydro"/>
    <property type="match status" value="1"/>
</dbReference>
<gene>
    <name evidence="1" type="ORF">DWG20_00140</name>
</gene>
<accession>A0A345Y215</accession>
<sequence>MNRMEARFLALWSRCGGVHGEAVYADLVRHYAEPMRRYHTLDHIRRCMRDLDCARAAIHDPDAVELALWCHDVIYIPGAEDNERRSAEWFERCAEGRIAAAGRIAGMILATTHDVAPADLDGRFTVDIDLVNLGDDRAHFRRDEARLRAERPDLDDVAYDARERAFLGALLARPYIYYTDFFRTRCEARARVNLAWRLAQPAPR</sequence>
<evidence type="ECO:0000313" key="1">
    <source>
        <dbReference type="EMBL" id="AXK37967.1"/>
    </source>
</evidence>
<evidence type="ECO:0000313" key="2">
    <source>
        <dbReference type="Proteomes" id="UP000254537"/>
    </source>
</evidence>
<evidence type="ECO:0008006" key="3">
    <source>
        <dbReference type="Google" id="ProtNLM"/>
    </source>
</evidence>
<dbReference type="PANTHER" id="PTHR21174:SF0">
    <property type="entry name" value="HD PHOSPHOHYDROLASE FAMILY PROTEIN-RELATED"/>
    <property type="match status" value="1"/>
</dbReference>
<dbReference type="OrthoDB" id="9808993at2"/>
<proteinExistence type="predicted"/>
<dbReference type="Proteomes" id="UP000254537">
    <property type="component" value="Chromosome"/>
</dbReference>
<reference evidence="1 2" key="1">
    <citation type="submission" date="2018-07" db="EMBL/GenBank/DDBJ databases">
        <title>Crenobacter cavernae sp. nov., isolated from a karst cave.</title>
        <authorList>
            <person name="Zhu H."/>
        </authorList>
    </citation>
    <scope>NUCLEOTIDE SEQUENCE [LARGE SCALE GENOMIC DNA]</scope>
    <source>
        <strain evidence="1 2">K1W11S-77</strain>
    </source>
</reference>
<dbReference type="PANTHER" id="PTHR21174">
    <property type="match status" value="1"/>
</dbReference>
<organism evidence="1 2">
    <name type="scientific">Crenobacter cavernae</name>
    <dbReference type="NCBI Taxonomy" id="2290923"/>
    <lineage>
        <taxon>Bacteria</taxon>
        <taxon>Pseudomonadati</taxon>
        <taxon>Pseudomonadota</taxon>
        <taxon>Betaproteobacteria</taxon>
        <taxon>Neisseriales</taxon>
        <taxon>Neisseriaceae</taxon>
        <taxon>Crenobacter</taxon>
    </lineage>
</organism>
<dbReference type="InterPro" id="IPR009218">
    <property type="entry name" value="HD_phosphohydro"/>
</dbReference>
<dbReference type="SUPFAM" id="SSF109604">
    <property type="entry name" value="HD-domain/PDEase-like"/>
    <property type="match status" value="1"/>
</dbReference>
<dbReference type="KEGG" id="ccah:DWG20_00140"/>
<name>A0A345Y215_9NEIS</name>
<dbReference type="AlphaFoldDB" id="A0A345Y215"/>